<evidence type="ECO:0000313" key="1">
    <source>
        <dbReference type="EMBL" id="EMF31101.1"/>
    </source>
</evidence>
<dbReference type="RefSeq" id="WP_006129706.1">
    <property type="nucleotide sequence ID" value="NZ_AOHP01000004.1"/>
</dbReference>
<proteinExistence type="predicted"/>
<reference evidence="1 2" key="1">
    <citation type="journal article" date="2013" name="Genome Announc.">
        <title>Draft Genome Sequence of Streptomyces gancidicus Strain BKS 13-15.</title>
        <authorList>
            <person name="Kumar S."/>
            <person name="Kaur N."/>
            <person name="Singh N.K."/>
            <person name="Raghava G.P."/>
            <person name="Mayilraj S."/>
        </authorList>
    </citation>
    <scope>NUCLEOTIDE SEQUENCE [LARGE SCALE GENOMIC DNA]</scope>
    <source>
        <strain evidence="1 2">BKS 13-15</strain>
    </source>
</reference>
<organism evidence="1 2">
    <name type="scientific">Streptomyces gancidicus BKS 13-15</name>
    <dbReference type="NCBI Taxonomy" id="1284664"/>
    <lineage>
        <taxon>Bacteria</taxon>
        <taxon>Bacillati</taxon>
        <taxon>Actinomycetota</taxon>
        <taxon>Actinomycetes</taxon>
        <taxon>Kitasatosporales</taxon>
        <taxon>Streptomycetaceae</taxon>
        <taxon>Streptomyces</taxon>
        <taxon>Streptomyces pseudogriseolus group</taxon>
    </lineage>
</organism>
<dbReference type="OrthoDB" id="9958618at2"/>
<comment type="caution">
    <text evidence="1">The sequence shown here is derived from an EMBL/GenBank/DDBJ whole genome shotgun (WGS) entry which is preliminary data.</text>
</comment>
<dbReference type="EMBL" id="AOHP01000004">
    <property type="protein sequence ID" value="EMF31101.1"/>
    <property type="molecule type" value="Genomic_DNA"/>
</dbReference>
<dbReference type="PATRIC" id="fig|1284664.3.peg.145"/>
<dbReference type="Proteomes" id="UP000011732">
    <property type="component" value="Unassembled WGS sequence"/>
</dbReference>
<dbReference type="AlphaFoldDB" id="M3EDE2"/>
<name>M3EDE2_STREZ</name>
<keyword evidence="2" id="KW-1185">Reference proteome</keyword>
<evidence type="ECO:0000313" key="2">
    <source>
        <dbReference type="Proteomes" id="UP000011732"/>
    </source>
</evidence>
<accession>M3EDE2</accession>
<protein>
    <submittedName>
        <fullName evidence="1">Uncharacterized protein</fullName>
    </submittedName>
</protein>
<sequence length="92" mass="9731">MPSTNPVDYCRKERHAARGRLAALTRVRPAGDPDIDRARRRLAAIKAQALLLAAGEALKEATNPAAPDMELPLSLCSSAADEVARRLTAAAG</sequence>
<gene>
    <name evidence="1" type="ORF">H114_00692</name>
</gene>